<proteinExistence type="predicted"/>
<name>L9JS69_TUPCH</name>
<evidence type="ECO:0000256" key="1">
    <source>
        <dbReference type="SAM" id="MobiDB-lite"/>
    </source>
</evidence>
<dbReference type="AlphaFoldDB" id="L9JS69"/>
<evidence type="ECO:0000313" key="2">
    <source>
        <dbReference type="EMBL" id="ELW53064.1"/>
    </source>
</evidence>
<dbReference type="EMBL" id="KB320952">
    <property type="protein sequence ID" value="ELW53064.1"/>
    <property type="molecule type" value="Genomic_DNA"/>
</dbReference>
<protein>
    <submittedName>
        <fullName evidence="2">Uncharacterized protein</fullName>
    </submittedName>
</protein>
<reference evidence="3" key="2">
    <citation type="journal article" date="2013" name="Nat. Commun.">
        <title>Genome of the Chinese tree shrew.</title>
        <authorList>
            <person name="Fan Y."/>
            <person name="Huang Z.Y."/>
            <person name="Cao C.C."/>
            <person name="Chen C.S."/>
            <person name="Chen Y.X."/>
            <person name="Fan D.D."/>
            <person name="He J."/>
            <person name="Hou H.L."/>
            <person name="Hu L."/>
            <person name="Hu X.T."/>
            <person name="Jiang X.T."/>
            <person name="Lai R."/>
            <person name="Lang Y.S."/>
            <person name="Liang B."/>
            <person name="Liao S.G."/>
            <person name="Mu D."/>
            <person name="Ma Y.Y."/>
            <person name="Niu Y.Y."/>
            <person name="Sun X.Q."/>
            <person name="Xia J.Q."/>
            <person name="Xiao J."/>
            <person name="Xiong Z.Q."/>
            <person name="Xu L."/>
            <person name="Yang L."/>
            <person name="Zhang Y."/>
            <person name="Zhao W."/>
            <person name="Zhao X.D."/>
            <person name="Zheng Y.T."/>
            <person name="Zhou J.M."/>
            <person name="Zhu Y.B."/>
            <person name="Zhang G.J."/>
            <person name="Wang J."/>
            <person name="Yao Y.G."/>
        </authorList>
    </citation>
    <scope>NUCLEOTIDE SEQUENCE [LARGE SCALE GENOMIC DNA]</scope>
</reference>
<evidence type="ECO:0000313" key="3">
    <source>
        <dbReference type="Proteomes" id="UP000011518"/>
    </source>
</evidence>
<reference evidence="3" key="1">
    <citation type="submission" date="2012-07" db="EMBL/GenBank/DDBJ databases">
        <title>Genome of the Chinese tree shrew, a rising model animal genetically related to primates.</title>
        <authorList>
            <person name="Zhang G."/>
            <person name="Fan Y."/>
            <person name="Yao Y."/>
            <person name="Huang Z."/>
        </authorList>
    </citation>
    <scope>NUCLEOTIDE SEQUENCE [LARGE SCALE GENOMIC DNA]</scope>
</reference>
<dbReference type="InParanoid" id="L9JS69"/>
<organism evidence="2 3">
    <name type="scientific">Tupaia chinensis</name>
    <name type="common">Chinese tree shrew</name>
    <name type="synonym">Tupaia belangeri chinensis</name>
    <dbReference type="NCBI Taxonomy" id="246437"/>
    <lineage>
        <taxon>Eukaryota</taxon>
        <taxon>Metazoa</taxon>
        <taxon>Chordata</taxon>
        <taxon>Craniata</taxon>
        <taxon>Vertebrata</taxon>
        <taxon>Euteleostomi</taxon>
        <taxon>Mammalia</taxon>
        <taxon>Eutheria</taxon>
        <taxon>Euarchontoglires</taxon>
        <taxon>Scandentia</taxon>
        <taxon>Tupaiidae</taxon>
        <taxon>Tupaia</taxon>
    </lineage>
</organism>
<feature type="compositionally biased region" description="Polar residues" evidence="1">
    <location>
        <begin position="21"/>
        <end position="34"/>
    </location>
</feature>
<gene>
    <name evidence="2" type="ORF">TREES_T100010897</name>
</gene>
<dbReference type="Proteomes" id="UP000011518">
    <property type="component" value="Unassembled WGS sequence"/>
</dbReference>
<sequence length="193" mass="20187">MATRPSTDSGETEPLELHPGESSQHGTLGGSTALQGALSVRRPQGWAAPGAHDLALGGRGRRQEKPQHSVRYPAVADTPGDPAREGSNDKAGVTRCADAHRRPPGLVNRRRRKVPGLLLGTQNEKSGAGGVTPARPSRLLTPAAARLPRRGQNPAARSQLAPCTRSSGGGLETQDDETGVSGDTRMPKRKPPS</sequence>
<feature type="region of interest" description="Disordered" evidence="1">
    <location>
        <begin position="1"/>
        <end position="193"/>
    </location>
</feature>
<accession>L9JS69</accession>
<keyword evidence="3" id="KW-1185">Reference proteome</keyword>